<evidence type="ECO:0000313" key="3">
    <source>
        <dbReference type="Proteomes" id="UP001283361"/>
    </source>
</evidence>
<name>A0AAE0YLC3_9GAST</name>
<organism evidence="2 3">
    <name type="scientific">Elysia crispata</name>
    <name type="common">lettuce slug</name>
    <dbReference type="NCBI Taxonomy" id="231223"/>
    <lineage>
        <taxon>Eukaryota</taxon>
        <taxon>Metazoa</taxon>
        <taxon>Spiralia</taxon>
        <taxon>Lophotrochozoa</taxon>
        <taxon>Mollusca</taxon>
        <taxon>Gastropoda</taxon>
        <taxon>Heterobranchia</taxon>
        <taxon>Euthyneura</taxon>
        <taxon>Panpulmonata</taxon>
        <taxon>Sacoglossa</taxon>
        <taxon>Placobranchoidea</taxon>
        <taxon>Plakobranchidae</taxon>
        <taxon>Elysia</taxon>
    </lineage>
</organism>
<protein>
    <submittedName>
        <fullName evidence="2">Uncharacterized protein</fullName>
    </submittedName>
</protein>
<dbReference type="Proteomes" id="UP001283361">
    <property type="component" value="Unassembled WGS sequence"/>
</dbReference>
<feature type="compositionally biased region" description="Basic and acidic residues" evidence="1">
    <location>
        <begin position="16"/>
        <end position="26"/>
    </location>
</feature>
<accession>A0AAE0YLC3</accession>
<reference evidence="2" key="1">
    <citation type="journal article" date="2023" name="G3 (Bethesda)">
        <title>A reference genome for the long-term kleptoplast-retaining sea slug Elysia crispata morphotype clarki.</title>
        <authorList>
            <person name="Eastman K.E."/>
            <person name="Pendleton A.L."/>
            <person name="Shaikh M.A."/>
            <person name="Suttiyut T."/>
            <person name="Ogas R."/>
            <person name="Tomko P."/>
            <person name="Gavelis G."/>
            <person name="Widhalm J.R."/>
            <person name="Wisecaver J.H."/>
        </authorList>
    </citation>
    <scope>NUCLEOTIDE SEQUENCE</scope>
    <source>
        <strain evidence="2">ECLA1</strain>
    </source>
</reference>
<evidence type="ECO:0000256" key="1">
    <source>
        <dbReference type="SAM" id="MobiDB-lite"/>
    </source>
</evidence>
<keyword evidence="3" id="KW-1185">Reference proteome</keyword>
<evidence type="ECO:0000313" key="2">
    <source>
        <dbReference type="EMBL" id="KAK3749430.1"/>
    </source>
</evidence>
<feature type="region of interest" description="Disordered" evidence="1">
    <location>
        <begin position="1"/>
        <end position="26"/>
    </location>
</feature>
<comment type="caution">
    <text evidence="2">The sequence shown here is derived from an EMBL/GenBank/DDBJ whole genome shotgun (WGS) entry which is preliminary data.</text>
</comment>
<feature type="compositionally biased region" description="Polar residues" evidence="1">
    <location>
        <begin position="1"/>
        <end position="11"/>
    </location>
</feature>
<proteinExistence type="predicted"/>
<sequence>MFAFSINSQVGSGAEEPTRQKSARDMKDLEIEDSKPSVITPTPSVLCECCLNRMCLLQPRWCAYKAWEMLGPVTLTPHQSVQFSARKQLIKLPSSLTFFLDTSF</sequence>
<dbReference type="EMBL" id="JAWDGP010005939">
    <property type="protein sequence ID" value="KAK3749430.1"/>
    <property type="molecule type" value="Genomic_DNA"/>
</dbReference>
<dbReference type="AlphaFoldDB" id="A0AAE0YLC3"/>
<gene>
    <name evidence="2" type="ORF">RRG08_003278</name>
</gene>